<name>A0A1I2CMU7_9BACT</name>
<dbReference type="RefSeq" id="WP_091540509.1">
    <property type="nucleotide sequence ID" value="NZ_FONY01000005.1"/>
</dbReference>
<dbReference type="PANTHER" id="PTHR31088:SF6">
    <property type="entry name" value="PHAGE SHOCK PROTEIN A"/>
    <property type="match status" value="1"/>
</dbReference>
<dbReference type="Proteomes" id="UP000199513">
    <property type="component" value="Unassembled WGS sequence"/>
</dbReference>
<protein>
    <submittedName>
        <fullName evidence="3">Phage shock protein A (PspA) family protein</fullName>
    </submittedName>
</protein>
<comment type="similarity">
    <text evidence="1">Belongs to the PspA/Vipp/IM30 family.</text>
</comment>
<dbReference type="OrthoDB" id="9779630at2"/>
<proteinExistence type="inferred from homology"/>
<gene>
    <name evidence="3" type="ORF">SAMN04488541_100576</name>
</gene>
<evidence type="ECO:0000256" key="1">
    <source>
        <dbReference type="ARBA" id="ARBA00043985"/>
    </source>
</evidence>
<dbReference type="STRING" id="1003.SAMN04488541_100576"/>
<organism evidence="3 4">
    <name type="scientific">Thermoflexibacter ruber</name>
    <dbReference type="NCBI Taxonomy" id="1003"/>
    <lineage>
        <taxon>Bacteria</taxon>
        <taxon>Pseudomonadati</taxon>
        <taxon>Bacteroidota</taxon>
        <taxon>Cytophagia</taxon>
        <taxon>Cytophagales</taxon>
        <taxon>Thermoflexibacteraceae</taxon>
        <taxon>Thermoflexibacter</taxon>
    </lineage>
</organism>
<dbReference type="Pfam" id="PF04012">
    <property type="entry name" value="PspA_IM30"/>
    <property type="match status" value="1"/>
</dbReference>
<feature type="coiled-coil region" evidence="2">
    <location>
        <begin position="103"/>
        <end position="158"/>
    </location>
</feature>
<keyword evidence="2" id="KW-0175">Coiled coil</keyword>
<sequence>MGIFNRIFNIGKSEVHSALDKLEDPIKMTEQGIRDLKTDLNKSLQGLAEIKALAIRAKNDNAKFSNDAKQYEQKAIMLLQKAQAGQLSPQEADRLAGEMLKMKENADAEAQRTAKEMVQHENAVATMEQNINKLKSKITTYENELRTLKARAKVSEATKKINKQLAQVDSSSTISMLERMKEKVAQDEALAESYGAIALESKSVNEEVEAVLGSTTSSDALLALKAKMGLLGSGETTTTNDDVPPPPAS</sequence>
<evidence type="ECO:0000313" key="4">
    <source>
        <dbReference type="Proteomes" id="UP000199513"/>
    </source>
</evidence>
<dbReference type="EMBL" id="FONY01000005">
    <property type="protein sequence ID" value="SFE69554.1"/>
    <property type="molecule type" value="Genomic_DNA"/>
</dbReference>
<evidence type="ECO:0000313" key="3">
    <source>
        <dbReference type="EMBL" id="SFE69554.1"/>
    </source>
</evidence>
<accession>A0A1I2CMU7</accession>
<dbReference type="PANTHER" id="PTHR31088">
    <property type="entry name" value="MEMBRANE-ASSOCIATED PROTEIN VIPP1, CHLOROPLASTIC"/>
    <property type="match status" value="1"/>
</dbReference>
<dbReference type="AlphaFoldDB" id="A0A1I2CMU7"/>
<keyword evidence="4" id="KW-1185">Reference proteome</keyword>
<evidence type="ECO:0000256" key="2">
    <source>
        <dbReference type="SAM" id="Coils"/>
    </source>
</evidence>
<reference evidence="3 4" key="1">
    <citation type="submission" date="2016-10" db="EMBL/GenBank/DDBJ databases">
        <authorList>
            <person name="de Groot N.N."/>
        </authorList>
    </citation>
    <scope>NUCLEOTIDE SEQUENCE [LARGE SCALE GENOMIC DNA]</scope>
    <source>
        <strain>GEY</strain>
        <strain evidence="4">DSM 9560</strain>
    </source>
</reference>
<dbReference type="InterPro" id="IPR007157">
    <property type="entry name" value="PspA_VIPP1"/>
</dbReference>